<feature type="domain" description="TIL" evidence="3">
    <location>
        <begin position="153"/>
        <end position="209"/>
    </location>
</feature>
<dbReference type="Gene3D" id="2.10.25.10">
    <property type="entry name" value="Laminin"/>
    <property type="match status" value="5"/>
</dbReference>
<dbReference type="InterPro" id="IPR002919">
    <property type="entry name" value="TIL_dom"/>
</dbReference>
<dbReference type="PANTHER" id="PTHR23259:SF70">
    <property type="entry name" value="ACCESSORY GLAND PROTEIN ACP62F-RELATED"/>
    <property type="match status" value="1"/>
</dbReference>
<dbReference type="PANTHER" id="PTHR23259">
    <property type="entry name" value="RIDDLE"/>
    <property type="match status" value="1"/>
</dbReference>
<dbReference type="Pfam" id="PF01826">
    <property type="entry name" value="TIL"/>
    <property type="match status" value="5"/>
</dbReference>
<accession>A0A1J1IV23</accession>
<dbReference type="OrthoDB" id="6236007at2759"/>
<feature type="domain" description="TIL" evidence="3">
    <location>
        <begin position="213"/>
        <end position="271"/>
    </location>
</feature>
<evidence type="ECO:0000313" key="4">
    <source>
        <dbReference type="EMBL" id="CRL03436.1"/>
    </source>
</evidence>
<protein>
    <submittedName>
        <fullName evidence="4">CLUMA_CG016479, isoform A</fullName>
    </submittedName>
</protein>
<sequence length="336" mass="36316">MIFDLIHLNTVCGATKKCVQVASPEPQCGPNEVFSTCGPVNDCEATCKPFSSDIACPYICLTKCVCRDGYVRDNSEDRNCVPVESCSSHCEENEIYSECGSGCGDASCQNYDAEPGFCPTYCNVGCFCDKGYVRGPNKKCITVAECTDPTDRCGENQDYVYCGSACGNLTCDNRNEAARTCLAVCLEGCFCKEGFVEGPDGNCIIAEQCPPSCIFNEVWTDCGRPEPCVATCNNLNPFDNCADECIERCECADGYVWDNVNDKNCVPVSSCSGNSCGANEVWTDCGRPEPCVATCNNLNPFDNCADVCIERCECADGYVWDNVNDKNCIAVTSCAQ</sequence>
<dbReference type="InterPro" id="IPR036084">
    <property type="entry name" value="Ser_inhib-like_sf"/>
</dbReference>
<dbReference type="GO" id="GO:0030414">
    <property type="term" value="F:peptidase inhibitor activity"/>
    <property type="evidence" value="ECO:0007669"/>
    <property type="project" value="UniProtKB-KW"/>
</dbReference>
<name>A0A1J1IV23_9DIPT</name>
<organism evidence="4 5">
    <name type="scientific">Clunio marinus</name>
    <dbReference type="NCBI Taxonomy" id="568069"/>
    <lineage>
        <taxon>Eukaryota</taxon>
        <taxon>Metazoa</taxon>
        <taxon>Ecdysozoa</taxon>
        <taxon>Arthropoda</taxon>
        <taxon>Hexapoda</taxon>
        <taxon>Insecta</taxon>
        <taxon>Pterygota</taxon>
        <taxon>Neoptera</taxon>
        <taxon>Endopterygota</taxon>
        <taxon>Diptera</taxon>
        <taxon>Nematocera</taxon>
        <taxon>Chironomoidea</taxon>
        <taxon>Chironomidae</taxon>
        <taxon>Clunio</taxon>
    </lineage>
</organism>
<dbReference type="EMBL" id="CVRI01000059">
    <property type="protein sequence ID" value="CRL03436.1"/>
    <property type="molecule type" value="Genomic_DNA"/>
</dbReference>
<feature type="domain" description="TIL" evidence="3">
    <location>
        <begin position="28"/>
        <end position="86"/>
    </location>
</feature>
<keyword evidence="1" id="KW-0646">Protease inhibitor</keyword>
<keyword evidence="5" id="KW-1185">Reference proteome</keyword>
<evidence type="ECO:0000259" key="3">
    <source>
        <dbReference type="Pfam" id="PF01826"/>
    </source>
</evidence>
<dbReference type="SUPFAM" id="SSF57567">
    <property type="entry name" value="Serine protease inhibitors"/>
    <property type="match status" value="5"/>
</dbReference>
<dbReference type="InterPro" id="IPR051368">
    <property type="entry name" value="SerProtInhib-TIL_Domain"/>
</dbReference>
<dbReference type="Proteomes" id="UP000183832">
    <property type="component" value="Unassembled WGS sequence"/>
</dbReference>
<feature type="domain" description="TIL" evidence="3">
    <location>
        <begin position="90"/>
        <end position="146"/>
    </location>
</feature>
<evidence type="ECO:0000313" key="5">
    <source>
        <dbReference type="Proteomes" id="UP000183832"/>
    </source>
</evidence>
<feature type="domain" description="TIL" evidence="3">
    <location>
        <begin position="276"/>
        <end position="334"/>
    </location>
</feature>
<dbReference type="CDD" id="cd19941">
    <property type="entry name" value="TIL"/>
    <property type="match status" value="5"/>
</dbReference>
<proteinExistence type="predicted"/>
<dbReference type="STRING" id="568069.A0A1J1IV23"/>
<keyword evidence="2" id="KW-1015">Disulfide bond</keyword>
<dbReference type="AlphaFoldDB" id="A0A1J1IV23"/>
<gene>
    <name evidence="4" type="ORF">CLUMA_CG016479</name>
</gene>
<evidence type="ECO:0000256" key="1">
    <source>
        <dbReference type="ARBA" id="ARBA00022690"/>
    </source>
</evidence>
<evidence type="ECO:0000256" key="2">
    <source>
        <dbReference type="ARBA" id="ARBA00023157"/>
    </source>
</evidence>
<reference evidence="4 5" key="1">
    <citation type="submission" date="2015-04" db="EMBL/GenBank/DDBJ databases">
        <authorList>
            <person name="Syromyatnikov M.Y."/>
            <person name="Popov V.N."/>
        </authorList>
    </citation>
    <scope>NUCLEOTIDE SEQUENCE [LARGE SCALE GENOMIC DNA]</scope>
</reference>